<dbReference type="EMBL" id="BDGG01000002">
    <property type="protein sequence ID" value="GAU93589.1"/>
    <property type="molecule type" value="Genomic_DNA"/>
</dbReference>
<dbReference type="PANTHER" id="PTHR47510">
    <property type="entry name" value="REVERSE TRANSCRIPTASE DOMAIN-CONTAINING PROTEIN"/>
    <property type="match status" value="1"/>
</dbReference>
<evidence type="ECO:0008006" key="3">
    <source>
        <dbReference type="Google" id="ProtNLM"/>
    </source>
</evidence>
<organism evidence="1 2">
    <name type="scientific">Ramazzottius varieornatus</name>
    <name type="common">Water bear</name>
    <name type="synonym">Tardigrade</name>
    <dbReference type="NCBI Taxonomy" id="947166"/>
    <lineage>
        <taxon>Eukaryota</taxon>
        <taxon>Metazoa</taxon>
        <taxon>Ecdysozoa</taxon>
        <taxon>Tardigrada</taxon>
        <taxon>Eutardigrada</taxon>
        <taxon>Parachela</taxon>
        <taxon>Hypsibioidea</taxon>
        <taxon>Ramazzottiidae</taxon>
        <taxon>Ramazzottius</taxon>
    </lineage>
</organism>
<evidence type="ECO:0000313" key="2">
    <source>
        <dbReference type="Proteomes" id="UP000186922"/>
    </source>
</evidence>
<protein>
    <recommendedName>
        <fullName evidence="3">Reverse transcriptase domain-containing protein</fullName>
    </recommendedName>
</protein>
<gene>
    <name evidence="1" type="primary">RvY_05510-1</name>
    <name evidence="1" type="synonym">RvY_05510.1</name>
    <name evidence="1" type="ORF">RvY_05510</name>
</gene>
<evidence type="ECO:0000313" key="1">
    <source>
        <dbReference type="EMBL" id="GAU93589.1"/>
    </source>
</evidence>
<comment type="caution">
    <text evidence="1">The sequence shown here is derived from an EMBL/GenBank/DDBJ whole genome shotgun (WGS) entry which is preliminary data.</text>
</comment>
<reference evidence="1 2" key="1">
    <citation type="journal article" date="2016" name="Nat. Commun.">
        <title>Extremotolerant tardigrade genome and improved radiotolerance of human cultured cells by tardigrade-unique protein.</title>
        <authorList>
            <person name="Hashimoto T."/>
            <person name="Horikawa D.D."/>
            <person name="Saito Y."/>
            <person name="Kuwahara H."/>
            <person name="Kozuka-Hata H."/>
            <person name="Shin-I T."/>
            <person name="Minakuchi Y."/>
            <person name="Ohishi K."/>
            <person name="Motoyama A."/>
            <person name="Aizu T."/>
            <person name="Enomoto A."/>
            <person name="Kondo K."/>
            <person name="Tanaka S."/>
            <person name="Hara Y."/>
            <person name="Koshikawa S."/>
            <person name="Sagara H."/>
            <person name="Miura T."/>
            <person name="Yokobori S."/>
            <person name="Miyagawa K."/>
            <person name="Suzuki Y."/>
            <person name="Kubo T."/>
            <person name="Oyama M."/>
            <person name="Kohara Y."/>
            <person name="Fujiyama A."/>
            <person name="Arakawa K."/>
            <person name="Katayama T."/>
            <person name="Toyoda A."/>
            <person name="Kunieda T."/>
        </authorList>
    </citation>
    <scope>NUCLEOTIDE SEQUENCE [LARGE SCALE GENOMIC DNA]</scope>
    <source>
        <strain evidence="1 2">YOKOZUNA-1</strain>
    </source>
</reference>
<name>A0A1D1UVA8_RAMVA</name>
<proteinExistence type="predicted"/>
<dbReference type="Proteomes" id="UP000186922">
    <property type="component" value="Unassembled WGS sequence"/>
</dbReference>
<sequence length="149" mass="17288">MILEQLRRCDSSKASGSFLVTNRLLKIARTAILYPLSRFFSFIISRGQYPTAWKQADVVPMPKEESSQFRPISLLPPISKLFEEIVASHLTNYLNRNGLLSYSQYSQFNSYSRFRQQRSTGMRLIHMAHQYNPSFTPKRGSGRRFLGLF</sequence>
<dbReference type="OrthoDB" id="407509at2759"/>
<dbReference type="PANTHER" id="PTHR47510:SF3">
    <property type="entry name" value="ENDO_EXONUCLEASE_PHOSPHATASE DOMAIN-CONTAINING PROTEIN"/>
    <property type="match status" value="1"/>
</dbReference>
<accession>A0A1D1UVA8</accession>
<dbReference type="AlphaFoldDB" id="A0A1D1UVA8"/>
<keyword evidence="2" id="KW-1185">Reference proteome</keyword>